<organism evidence="2 3">
    <name type="scientific">Candidatus Yanofskybacteria bacterium RIFCSPLOWO2_02_FULL_43_10b</name>
    <dbReference type="NCBI Taxonomy" id="1802704"/>
    <lineage>
        <taxon>Bacteria</taxon>
        <taxon>Candidatus Yanofskyibacteriota</taxon>
    </lineage>
</organism>
<dbReference type="Proteomes" id="UP000177676">
    <property type="component" value="Unassembled WGS sequence"/>
</dbReference>
<dbReference type="InterPro" id="IPR012902">
    <property type="entry name" value="N_methyl_site"/>
</dbReference>
<keyword evidence="1" id="KW-1133">Transmembrane helix</keyword>
<evidence type="ECO:0000313" key="2">
    <source>
        <dbReference type="EMBL" id="OGN30684.1"/>
    </source>
</evidence>
<keyword evidence="1" id="KW-0812">Transmembrane</keyword>
<feature type="transmembrane region" description="Helical" evidence="1">
    <location>
        <begin position="21"/>
        <end position="44"/>
    </location>
</feature>
<comment type="caution">
    <text evidence="2">The sequence shown here is derived from an EMBL/GenBank/DDBJ whole genome shotgun (WGS) entry which is preliminary data.</text>
</comment>
<evidence type="ECO:0008006" key="4">
    <source>
        <dbReference type="Google" id="ProtNLM"/>
    </source>
</evidence>
<dbReference type="EMBL" id="MGKS01000047">
    <property type="protein sequence ID" value="OGN30684.1"/>
    <property type="molecule type" value="Genomic_DNA"/>
</dbReference>
<proteinExistence type="predicted"/>
<gene>
    <name evidence="2" type="ORF">A3I92_01350</name>
</gene>
<reference evidence="2 3" key="1">
    <citation type="journal article" date="2016" name="Nat. Commun.">
        <title>Thousands of microbial genomes shed light on interconnected biogeochemical processes in an aquifer system.</title>
        <authorList>
            <person name="Anantharaman K."/>
            <person name="Brown C.T."/>
            <person name="Hug L.A."/>
            <person name="Sharon I."/>
            <person name="Castelle C.J."/>
            <person name="Probst A.J."/>
            <person name="Thomas B.C."/>
            <person name="Singh A."/>
            <person name="Wilkins M.J."/>
            <person name="Karaoz U."/>
            <person name="Brodie E.L."/>
            <person name="Williams K.H."/>
            <person name="Hubbard S.S."/>
            <person name="Banfield J.F."/>
        </authorList>
    </citation>
    <scope>NUCLEOTIDE SEQUENCE [LARGE SCALE GENOMIC DNA]</scope>
</reference>
<dbReference type="AlphaFoldDB" id="A0A1F8GZ86"/>
<evidence type="ECO:0000313" key="3">
    <source>
        <dbReference type="Proteomes" id="UP000177676"/>
    </source>
</evidence>
<protein>
    <recommendedName>
        <fullName evidence="4">Type II secretion system protein GspI C-terminal domain-containing protein</fullName>
    </recommendedName>
</protein>
<dbReference type="NCBIfam" id="TIGR02532">
    <property type="entry name" value="IV_pilin_GFxxxE"/>
    <property type="match status" value="1"/>
</dbReference>
<dbReference type="Pfam" id="PF07963">
    <property type="entry name" value="N_methyl"/>
    <property type="match status" value="1"/>
</dbReference>
<accession>A0A1F8GZ86</accession>
<keyword evidence="1" id="KW-0472">Membrane</keyword>
<name>A0A1F8GZ86_9BACT</name>
<sequence length="174" mass="19335">MPKLNRNALSVYPKKLHNQAGFTLIELIASLFILIAILDIFIFISSSLNSSAVLRDSLIASNLAQEGVEVVRNVRDRDWFLGNSFGASLPDGSWRVQWDSASLLLLSGNPFLKKDMATGVFGYSAGNDTVFKRAIDVLKISANEIKVISTVTWDEKSNPKTTNAETHLFNWYQP</sequence>
<evidence type="ECO:0000256" key="1">
    <source>
        <dbReference type="SAM" id="Phobius"/>
    </source>
</evidence>